<dbReference type="EMBL" id="JAMKFB020000019">
    <property type="protein sequence ID" value="KAL0166458.1"/>
    <property type="molecule type" value="Genomic_DNA"/>
</dbReference>
<evidence type="ECO:0000256" key="3">
    <source>
        <dbReference type="SAM" id="MobiDB-lite"/>
    </source>
</evidence>
<accession>A0ABD0P0V7</accession>
<name>A0ABD0P0V7_CIRMR</name>
<feature type="non-terminal residue" evidence="5">
    <location>
        <position position="1"/>
    </location>
</feature>
<reference evidence="5 6" key="1">
    <citation type="submission" date="2024-05" db="EMBL/GenBank/DDBJ databases">
        <title>Genome sequencing and assembly of Indian major carp, Cirrhinus mrigala (Hamilton, 1822).</title>
        <authorList>
            <person name="Mohindra V."/>
            <person name="Chowdhury L.M."/>
            <person name="Lal K."/>
            <person name="Jena J.K."/>
        </authorList>
    </citation>
    <scope>NUCLEOTIDE SEQUENCE [LARGE SCALE GENOMIC DNA]</scope>
    <source>
        <strain evidence="5">CM1030</strain>
        <tissue evidence="5">Blood</tissue>
    </source>
</reference>
<keyword evidence="2" id="KW-0677">Repeat</keyword>
<evidence type="ECO:0000313" key="6">
    <source>
        <dbReference type="Proteomes" id="UP001529510"/>
    </source>
</evidence>
<protein>
    <recommendedName>
        <fullName evidence="4">Beta/gamma crystallin 'Greek key' domain-containing protein</fullName>
    </recommendedName>
</protein>
<evidence type="ECO:0000256" key="2">
    <source>
        <dbReference type="ARBA" id="ARBA00022737"/>
    </source>
</evidence>
<dbReference type="Gene3D" id="2.60.20.10">
    <property type="entry name" value="Crystallins"/>
    <property type="match status" value="1"/>
</dbReference>
<sequence length="70" mass="8142">WVLYEKPNFKGEKFALDEGDIELTDPFGPPDEEEVVQQNGTTQDHGEEDHEPKPRPKRKYSFGSIRRAVR</sequence>
<keyword evidence="6" id="KW-1185">Reference proteome</keyword>
<organism evidence="5 6">
    <name type="scientific">Cirrhinus mrigala</name>
    <name type="common">Mrigala</name>
    <dbReference type="NCBI Taxonomy" id="683832"/>
    <lineage>
        <taxon>Eukaryota</taxon>
        <taxon>Metazoa</taxon>
        <taxon>Chordata</taxon>
        <taxon>Craniata</taxon>
        <taxon>Vertebrata</taxon>
        <taxon>Euteleostomi</taxon>
        <taxon>Actinopterygii</taxon>
        <taxon>Neopterygii</taxon>
        <taxon>Teleostei</taxon>
        <taxon>Ostariophysi</taxon>
        <taxon>Cypriniformes</taxon>
        <taxon>Cyprinidae</taxon>
        <taxon>Labeoninae</taxon>
        <taxon>Labeonini</taxon>
        <taxon>Cirrhinus</taxon>
    </lineage>
</organism>
<feature type="domain" description="Beta/gamma crystallin 'Greek key'" evidence="4">
    <location>
        <begin position="1"/>
        <end position="42"/>
    </location>
</feature>
<dbReference type="PROSITE" id="PS50915">
    <property type="entry name" value="CRYSTALLIN_BETA_GAMMA"/>
    <property type="match status" value="1"/>
</dbReference>
<gene>
    <name evidence="5" type="ORF">M9458_038302</name>
</gene>
<dbReference type="InterPro" id="IPR011024">
    <property type="entry name" value="G_crystallin-like"/>
</dbReference>
<dbReference type="SUPFAM" id="SSF49695">
    <property type="entry name" value="gamma-Crystallin-like"/>
    <property type="match status" value="1"/>
</dbReference>
<comment type="similarity">
    <text evidence="1">Belongs to the beta/gamma-crystallin family.</text>
</comment>
<feature type="region of interest" description="Disordered" evidence="3">
    <location>
        <begin position="15"/>
        <end position="70"/>
    </location>
</feature>
<proteinExistence type="inferred from homology"/>
<comment type="caution">
    <text evidence="5">The sequence shown here is derived from an EMBL/GenBank/DDBJ whole genome shotgun (WGS) entry which is preliminary data.</text>
</comment>
<evidence type="ECO:0000313" key="5">
    <source>
        <dbReference type="EMBL" id="KAL0166458.1"/>
    </source>
</evidence>
<dbReference type="AlphaFoldDB" id="A0ABD0P0V7"/>
<dbReference type="InterPro" id="IPR001064">
    <property type="entry name" value="Beta/gamma_crystallin"/>
</dbReference>
<feature type="non-terminal residue" evidence="5">
    <location>
        <position position="70"/>
    </location>
</feature>
<feature type="compositionally biased region" description="Basic and acidic residues" evidence="3">
    <location>
        <begin position="44"/>
        <end position="54"/>
    </location>
</feature>
<evidence type="ECO:0000259" key="4">
    <source>
        <dbReference type="PROSITE" id="PS50915"/>
    </source>
</evidence>
<dbReference type="Proteomes" id="UP001529510">
    <property type="component" value="Unassembled WGS sequence"/>
</dbReference>
<evidence type="ECO:0000256" key="1">
    <source>
        <dbReference type="ARBA" id="ARBA00009646"/>
    </source>
</evidence>